<dbReference type="Pfam" id="PF12451">
    <property type="entry name" value="VPS11_C"/>
    <property type="match status" value="1"/>
</dbReference>
<dbReference type="InterPro" id="IPR024763">
    <property type="entry name" value="VPS11_C"/>
</dbReference>
<dbReference type="Gene3D" id="1.25.40.10">
    <property type="entry name" value="Tetratricopeptide repeat domain"/>
    <property type="match status" value="1"/>
</dbReference>
<feature type="region of interest" description="Disordered" evidence="11">
    <location>
        <begin position="522"/>
        <end position="555"/>
    </location>
</feature>
<dbReference type="GO" id="GO:0030897">
    <property type="term" value="C:HOPS complex"/>
    <property type="evidence" value="ECO:0007669"/>
    <property type="project" value="TreeGrafter"/>
</dbReference>
<reference evidence="13" key="2">
    <citation type="submission" date="2023-05" db="EMBL/GenBank/DDBJ databases">
        <authorList>
            <consortium name="Lawrence Berkeley National Laboratory"/>
            <person name="Steindorff A."/>
            <person name="Hensen N."/>
            <person name="Bonometti L."/>
            <person name="Westerberg I."/>
            <person name="Brannstrom I.O."/>
            <person name="Guillou S."/>
            <person name="Cros-Aarteil S."/>
            <person name="Calhoun S."/>
            <person name="Haridas S."/>
            <person name="Kuo A."/>
            <person name="Mondo S."/>
            <person name="Pangilinan J."/>
            <person name="Riley R."/>
            <person name="Labutti K."/>
            <person name="Andreopoulos B."/>
            <person name="Lipzen A."/>
            <person name="Chen C."/>
            <person name="Yanf M."/>
            <person name="Daum C."/>
            <person name="Ng V."/>
            <person name="Clum A."/>
            <person name="Ohm R."/>
            <person name="Martin F."/>
            <person name="Silar P."/>
            <person name="Natvig D."/>
            <person name="Lalanne C."/>
            <person name="Gautier V."/>
            <person name="Ament-Velasquez S.L."/>
            <person name="Kruys A."/>
            <person name="Hutchinson M.I."/>
            <person name="Powell A.J."/>
            <person name="Barry K."/>
            <person name="Miller A.N."/>
            <person name="Grigoriev I.V."/>
            <person name="Debuchy R."/>
            <person name="Gladieux P."/>
            <person name="Thoren M.H."/>
            <person name="Johannesson H."/>
        </authorList>
    </citation>
    <scope>NUCLEOTIDE SEQUENCE</scope>
    <source>
        <strain evidence="13">CBS 538.74</strain>
    </source>
</reference>
<dbReference type="InterPro" id="IPR057308">
    <property type="entry name" value="CHCR_PEP5_VPS11"/>
</dbReference>
<protein>
    <recommendedName>
        <fullName evidence="12">RING-type domain-containing protein</fullName>
    </recommendedName>
</protein>
<dbReference type="InterPro" id="IPR001841">
    <property type="entry name" value="Znf_RING"/>
</dbReference>
<keyword evidence="2" id="KW-0813">Transport</keyword>
<dbReference type="Pfam" id="PF23356">
    <property type="entry name" value="TPR_PEP5_VPS11"/>
    <property type="match status" value="1"/>
</dbReference>
<dbReference type="GO" id="GO:0005768">
    <property type="term" value="C:endosome"/>
    <property type="evidence" value="ECO:0007669"/>
    <property type="project" value="TreeGrafter"/>
</dbReference>
<proteinExistence type="inferred from homology"/>
<dbReference type="GO" id="GO:0007032">
    <property type="term" value="P:endosome organization"/>
    <property type="evidence" value="ECO:0007669"/>
    <property type="project" value="TreeGrafter"/>
</dbReference>
<dbReference type="InterPro" id="IPR057307">
    <property type="entry name" value="PEP5_VPS11_N"/>
</dbReference>
<evidence type="ECO:0000313" key="14">
    <source>
        <dbReference type="Proteomes" id="UP001302745"/>
    </source>
</evidence>
<evidence type="ECO:0000256" key="1">
    <source>
        <dbReference type="ARBA" id="ARBA00007070"/>
    </source>
</evidence>
<dbReference type="InterPro" id="IPR042121">
    <property type="entry name" value="MutL_C_regsub"/>
</dbReference>
<keyword evidence="14" id="KW-1185">Reference proteome</keyword>
<evidence type="ECO:0000256" key="11">
    <source>
        <dbReference type="SAM" id="MobiDB-lite"/>
    </source>
</evidence>
<evidence type="ECO:0000256" key="6">
    <source>
        <dbReference type="ARBA" id="ARBA00022927"/>
    </source>
</evidence>
<organism evidence="13 14">
    <name type="scientific">Chaetomidium leptoderma</name>
    <dbReference type="NCBI Taxonomy" id="669021"/>
    <lineage>
        <taxon>Eukaryota</taxon>
        <taxon>Fungi</taxon>
        <taxon>Dikarya</taxon>
        <taxon>Ascomycota</taxon>
        <taxon>Pezizomycotina</taxon>
        <taxon>Sordariomycetes</taxon>
        <taxon>Sordariomycetidae</taxon>
        <taxon>Sordariales</taxon>
        <taxon>Chaetomiaceae</taxon>
        <taxon>Chaetomidium</taxon>
    </lineage>
</organism>
<feature type="region of interest" description="Disordered" evidence="11">
    <location>
        <begin position="399"/>
        <end position="494"/>
    </location>
</feature>
<dbReference type="InterPro" id="IPR042120">
    <property type="entry name" value="MutL_C_dimsub"/>
</dbReference>
<dbReference type="GO" id="GO:0007033">
    <property type="term" value="P:vacuole organization"/>
    <property type="evidence" value="ECO:0007669"/>
    <property type="project" value="TreeGrafter"/>
</dbReference>
<evidence type="ECO:0000256" key="7">
    <source>
        <dbReference type="ARBA" id="ARBA00023136"/>
    </source>
</evidence>
<dbReference type="Pfam" id="PF23341">
    <property type="entry name" value="PEP5_VPS11_N"/>
    <property type="match status" value="1"/>
</dbReference>
<reference evidence="13" key="1">
    <citation type="journal article" date="2023" name="Mol. Phylogenet. Evol.">
        <title>Genome-scale phylogeny and comparative genomics of the fungal order Sordariales.</title>
        <authorList>
            <person name="Hensen N."/>
            <person name="Bonometti L."/>
            <person name="Westerberg I."/>
            <person name="Brannstrom I.O."/>
            <person name="Guillou S."/>
            <person name="Cros-Aarteil S."/>
            <person name="Calhoun S."/>
            <person name="Haridas S."/>
            <person name="Kuo A."/>
            <person name="Mondo S."/>
            <person name="Pangilinan J."/>
            <person name="Riley R."/>
            <person name="LaButti K."/>
            <person name="Andreopoulos B."/>
            <person name="Lipzen A."/>
            <person name="Chen C."/>
            <person name="Yan M."/>
            <person name="Daum C."/>
            <person name="Ng V."/>
            <person name="Clum A."/>
            <person name="Steindorff A."/>
            <person name="Ohm R.A."/>
            <person name="Martin F."/>
            <person name="Silar P."/>
            <person name="Natvig D.O."/>
            <person name="Lalanne C."/>
            <person name="Gautier V."/>
            <person name="Ament-Velasquez S.L."/>
            <person name="Kruys A."/>
            <person name="Hutchinson M.I."/>
            <person name="Powell A.J."/>
            <person name="Barry K."/>
            <person name="Miller A.N."/>
            <person name="Grigoriev I.V."/>
            <person name="Debuchy R."/>
            <person name="Gladieux P."/>
            <person name="Hiltunen Thoren M."/>
            <person name="Johannesson H."/>
        </authorList>
    </citation>
    <scope>NUCLEOTIDE SEQUENCE</scope>
    <source>
        <strain evidence="13">CBS 538.74</strain>
    </source>
</reference>
<dbReference type="GO" id="GO:0048284">
    <property type="term" value="P:organelle fusion"/>
    <property type="evidence" value="ECO:0007669"/>
    <property type="project" value="TreeGrafter"/>
</dbReference>
<evidence type="ECO:0000313" key="13">
    <source>
        <dbReference type="EMBL" id="KAK4151988.1"/>
    </source>
</evidence>
<dbReference type="Pfam" id="PF13589">
    <property type="entry name" value="HATPase_c_3"/>
    <property type="match status" value="1"/>
</dbReference>
<dbReference type="CDD" id="cd16688">
    <property type="entry name" value="RING-H2_Vps11"/>
    <property type="match status" value="1"/>
</dbReference>
<dbReference type="FunFam" id="1.25.40.10:FF:000440">
    <property type="entry name" value="E3 ubiquitin-protein ligase PEP5"/>
    <property type="match status" value="1"/>
</dbReference>
<dbReference type="InterPro" id="IPR013083">
    <property type="entry name" value="Znf_RING/FYVE/PHD"/>
</dbReference>
<dbReference type="PROSITE" id="PS50089">
    <property type="entry name" value="ZF_RING_2"/>
    <property type="match status" value="1"/>
</dbReference>
<dbReference type="EMBL" id="MU856992">
    <property type="protein sequence ID" value="KAK4151988.1"/>
    <property type="molecule type" value="Genomic_DNA"/>
</dbReference>
<dbReference type="InterPro" id="IPR011990">
    <property type="entry name" value="TPR-like_helical_dom_sf"/>
</dbReference>
<feature type="domain" description="RING-type" evidence="12">
    <location>
        <begin position="1794"/>
        <end position="1846"/>
    </location>
</feature>
<dbReference type="Gene3D" id="3.30.1370.100">
    <property type="entry name" value="MutL, C-terminal domain, regulatory subdomain"/>
    <property type="match status" value="1"/>
</dbReference>
<feature type="repeat" description="CHCR" evidence="10">
    <location>
        <begin position="1355"/>
        <end position="1504"/>
    </location>
</feature>
<evidence type="ECO:0000256" key="2">
    <source>
        <dbReference type="ARBA" id="ARBA00022448"/>
    </source>
</evidence>
<dbReference type="Gene3D" id="3.30.1540.20">
    <property type="entry name" value="MutL, C-terminal domain, dimerisation subdomain"/>
    <property type="match status" value="1"/>
</dbReference>
<evidence type="ECO:0000256" key="5">
    <source>
        <dbReference type="ARBA" id="ARBA00022833"/>
    </source>
</evidence>
<dbReference type="SUPFAM" id="SSF50978">
    <property type="entry name" value="WD40 repeat-like"/>
    <property type="match status" value="1"/>
</dbReference>
<dbReference type="GO" id="GO:0006886">
    <property type="term" value="P:intracellular protein transport"/>
    <property type="evidence" value="ECO:0007669"/>
    <property type="project" value="UniProtKB-UniRule"/>
</dbReference>
<comment type="caution">
    <text evidence="13">The sequence shown here is derived from an EMBL/GenBank/DDBJ whole genome shotgun (WGS) entry which is preliminary data.</text>
</comment>
<dbReference type="InterPro" id="IPR000547">
    <property type="entry name" value="Clathrin_H-chain/VPS_repeat"/>
</dbReference>
<dbReference type="SMART" id="SM00853">
    <property type="entry name" value="MutL_C"/>
    <property type="match status" value="1"/>
</dbReference>
<comment type="subcellular location">
    <subcellularLocation>
        <location evidence="8">Endomembrane system</location>
        <topology evidence="8">Peripheral membrane protein</topology>
        <orientation evidence="8">Cytoplasmic side</orientation>
    </subcellularLocation>
</comment>
<dbReference type="SUPFAM" id="SSF48371">
    <property type="entry name" value="ARM repeat"/>
    <property type="match status" value="1"/>
</dbReference>
<comment type="similarity">
    <text evidence="1">Belongs to the VPS11 family.</text>
</comment>
<name>A0AAN6ZVN8_9PEZI</name>
<keyword evidence="4 9" id="KW-0863">Zinc-finger</keyword>
<keyword evidence="5" id="KW-0862">Zinc</keyword>
<sequence>MSIQPLPRNVAAQIKSSAIITSLNGAACGLLCNSLDAGASKINISVDYSRGNCSVEDDGAGIAPASFQEGGGLGKLHYTSKYPPRADWHGKHGEFLASLAALSLLSIASHHRDYRTHNSLTIHNSRIVTRNLPAPPEQRILAFASGTRVVVRDLFGSMPVRVKQRALEVERAGTSRDFDQLIVHIVSLLLPWPGEAVVSVQDSYARRTVSLQASGVVDWSRNYRSTAAGIVSRTTMLLAQAFMVDSEDLKSWVPIGATASGISVRGCVSLQPAATKRVQFIAIGVRPLLNEYHSNFLYDDVNRPFEDSSFGLIDEAGLDEDGRPAKTQGFTGKELKPRRGIDRWPMFFLQIMPSTELGSVDVDEFLDGKRQNVAVITDLLQVMAYEFLKKHHFRPKSITAVERLKRPKTNSPGPSSQSPKASSSVPPKSQTGPEAKRFRPGHESGRHISSRHSTNHTSEKRSASPFAFWSRTKSSVEKDLGPKRTAVSPWATQRTSLVPDKSGIVPMTEKPLFDKSGALLRKPFDDADEPSATPEGDTVGNQTPDAQTTTDSGSAKETVLWVDPISKIRSLIDPRTGFAVKARASAQRRITPWPTNAEEARDVSRSRIWQPILFGEQNTIFQPTEARIPQILQASETLGCEHGGKGSECVGTGGLDENMLATLEGRISKTSLQKAETVAQVDQKFILAKVAMGFPANSTSRVAEPERILILIDQHAADERCKVESLLKTYFVVDPAGNGELVAQIQGLDKPLRFDVSRQDEELLVRFKGHFKHWGVVYDVLHDQATPKQGMTVEVQMLPVAIMERCRLEPRLLIELLRKEIWKLHDTGSSGTTRPLHCGTDEDWVTRFHDCPEGILDLINSRACRSAIMFNDPLTMDQCSDLIRQLAVCAFPFQCAHGRPSMVPLVHLGQDSTLGSGSLEPGGDGGLLRALRIWKGMRAAYPNIQQQARISPQATVKPWRSFDFFDATQIKLTDDNTRAFFESNEISAVCSGSDSLFLGGYDGTVRIVGPSWKVVRSFCAYDGPAAAAAGTGARASITHMKQVEGTSFLVTVAVWALDKPVKKTGIPTCLSTVAVNNGKKPFPISAFAATDDLTQVAVGFANGAVTVIRGNLVHDLGTKQRVIYESDEPITGVELHVDETLTTLFVATTSRILKLVILGKGHGQPPKTVEDTGCGVGCMAVDKRTGNIVVAREDAVYYYTLDGRGPPTAYEASKKLISVYQDYIALVSPPTPAGDTDTMRRRFWGAAADSIYTFTLIHPDLRIIAHSETVLSDVKHIFQLWGDLYMLTQEGKVFRYHEKSLQQRLEMMYQRNLYTLAVDLAQKSGMDAQQHNVIYRKYGDHLYQKGDYDGAMTQYIKAIDSTEPSQVIRKFLDTQRIHNLIEYLEELHDHHKATSDHTTLLLNCYAKLKDIDKLEAFIKSPGDLKFDLDTAISMCRQGGYFEQAAYLAEKHGEYDLVVDILIEDSKAYDEALDFIWRLDPDTPTTNGGFVVGAANAVQNLSQLLPLSYKTTTSATTQQQAAAKPTVGDAADKLEVAKPKYTHPRPRTAFSSFIDHPDEFIVFLEACLKEDSLSEADRTDLSTTLFEMYLHKSNEKKGDDQHREEWEQRAKALIDSKTATANGNGSKPPIENSNVLLLSHLSDFRAGTTLVKEQSGLLFDIFRSYTSAKDTRGAIKALRKYGPEEPQLYPAALAYLTSDARILDDAGPDELASILERIDRDGLMAPLQVVQTLSKNSVASMGMLKPYLSQRIERERKEIAENRRLAAQFRAETETRRAEIADLGGKPAVFQATRCAQCVGALELPAVHFLCKHSFHQRCLRGGFAAAGGSGGGGGGGGAEGEECPVCARDNATIRALKKSQEENAERHELFRDDLERSEDRFKTISEWFGRGVMGGVPSVE</sequence>
<evidence type="ECO:0000256" key="9">
    <source>
        <dbReference type="PROSITE-ProRule" id="PRU00175"/>
    </source>
</evidence>
<dbReference type="Pfam" id="PF08676">
    <property type="entry name" value="MutL_C"/>
    <property type="match status" value="1"/>
</dbReference>
<feature type="compositionally biased region" description="Basic and acidic residues" evidence="11">
    <location>
        <begin position="434"/>
        <end position="446"/>
    </location>
</feature>
<dbReference type="SUPFAM" id="SSF118116">
    <property type="entry name" value="DNA mismatch repair protein MutL"/>
    <property type="match status" value="1"/>
</dbReference>
<evidence type="ECO:0000256" key="3">
    <source>
        <dbReference type="ARBA" id="ARBA00022723"/>
    </source>
</evidence>
<dbReference type="GO" id="GO:0008270">
    <property type="term" value="F:zinc ion binding"/>
    <property type="evidence" value="ECO:0007669"/>
    <property type="project" value="UniProtKB-KW"/>
</dbReference>
<dbReference type="SUPFAM" id="SSF55874">
    <property type="entry name" value="ATPase domain of HSP90 chaperone/DNA topoisomerase II/histidine kinase"/>
    <property type="match status" value="1"/>
</dbReference>
<evidence type="ECO:0000256" key="8">
    <source>
        <dbReference type="ARBA" id="ARBA00029433"/>
    </source>
</evidence>
<dbReference type="Proteomes" id="UP001302745">
    <property type="component" value="Unassembled WGS sequence"/>
</dbReference>
<keyword evidence="3" id="KW-0479">Metal-binding</keyword>
<dbReference type="InterPro" id="IPR016024">
    <property type="entry name" value="ARM-type_fold"/>
</dbReference>
<keyword evidence="6" id="KW-0653">Protein transport</keyword>
<dbReference type="InterPro" id="IPR036322">
    <property type="entry name" value="WD40_repeat_dom_sf"/>
</dbReference>
<gene>
    <name evidence="13" type="ORF">C8A00DRAFT_44899</name>
</gene>
<dbReference type="GO" id="GO:0006298">
    <property type="term" value="P:mismatch repair"/>
    <property type="evidence" value="ECO:0007669"/>
    <property type="project" value="InterPro"/>
</dbReference>
<dbReference type="Gene3D" id="3.30.40.10">
    <property type="entry name" value="Zinc/RING finger domain, C3HC4 (zinc finger)"/>
    <property type="match status" value="1"/>
</dbReference>
<dbReference type="InterPro" id="IPR014790">
    <property type="entry name" value="MutL_C"/>
</dbReference>
<dbReference type="PANTHER" id="PTHR23323:SF24">
    <property type="entry name" value="VACUOLAR PROTEIN SORTING-ASSOCIATED PROTEIN 11 HOMOLOG"/>
    <property type="match status" value="1"/>
</dbReference>
<dbReference type="InterPro" id="IPR036890">
    <property type="entry name" value="HATPase_C_sf"/>
</dbReference>
<evidence type="ECO:0000256" key="4">
    <source>
        <dbReference type="ARBA" id="ARBA00022771"/>
    </source>
</evidence>
<feature type="compositionally biased region" description="Low complexity" evidence="11">
    <location>
        <begin position="411"/>
        <end position="429"/>
    </location>
</feature>
<dbReference type="PANTHER" id="PTHR23323">
    <property type="entry name" value="VACUOLAR PROTEIN SORTING-ASSOCIATED PROTEIN"/>
    <property type="match status" value="1"/>
</dbReference>
<evidence type="ECO:0000259" key="12">
    <source>
        <dbReference type="PROSITE" id="PS50089"/>
    </source>
</evidence>
<dbReference type="InterPro" id="IPR037198">
    <property type="entry name" value="MutL_C_sf"/>
</dbReference>
<feature type="compositionally biased region" description="Polar residues" evidence="11">
    <location>
        <begin position="539"/>
        <end position="555"/>
    </location>
</feature>
<accession>A0AAN6ZVN8</accession>
<dbReference type="GO" id="GO:0006904">
    <property type="term" value="P:vesicle docking involved in exocytosis"/>
    <property type="evidence" value="ECO:0007669"/>
    <property type="project" value="TreeGrafter"/>
</dbReference>
<dbReference type="Gene3D" id="3.30.565.10">
    <property type="entry name" value="Histidine kinase-like ATPase, C-terminal domain"/>
    <property type="match status" value="1"/>
</dbReference>
<dbReference type="SMART" id="SM00184">
    <property type="entry name" value="RING"/>
    <property type="match status" value="1"/>
</dbReference>
<dbReference type="GO" id="GO:0005524">
    <property type="term" value="F:ATP binding"/>
    <property type="evidence" value="ECO:0007669"/>
    <property type="project" value="InterPro"/>
</dbReference>
<keyword evidence="7" id="KW-0472">Membrane</keyword>
<evidence type="ECO:0000256" key="10">
    <source>
        <dbReference type="PROSITE-ProRule" id="PRU01006"/>
    </source>
</evidence>
<dbReference type="PROSITE" id="PS50236">
    <property type="entry name" value="CHCR"/>
    <property type="match status" value="1"/>
</dbReference>
<dbReference type="GO" id="GO:0030674">
    <property type="term" value="F:protein-macromolecule adaptor activity"/>
    <property type="evidence" value="ECO:0007669"/>
    <property type="project" value="TreeGrafter"/>
</dbReference>